<sequence length="125" mass="13616">MPDSSAAEAAVAGKATPGTGDTVEGPAAERVEELEELQDENAQLQEAVRSHAVVDQAIGVVIALGRLTPDQGWRVLREISQRTNVKLRDVARLLIDWARTGRLDDGIRTELEQQLGRVRSARDHA</sequence>
<evidence type="ECO:0000256" key="1">
    <source>
        <dbReference type="SAM" id="Coils"/>
    </source>
</evidence>
<dbReference type="RefSeq" id="WP_149513269.1">
    <property type="nucleotide sequence ID" value="NZ_VDFC01000046.1"/>
</dbReference>
<keyword evidence="1" id="KW-0175">Coiled coil</keyword>
<dbReference type="PROSITE" id="PS50921">
    <property type="entry name" value="ANTAR"/>
    <property type="match status" value="1"/>
</dbReference>
<organism evidence="4 5">
    <name type="scientific">Streptomyces apricus</name>
    <dbReference type="NCBI Taxonomy" id="1828112"/>
    <lineage>
        <taxon>Bacteria</taxon>
        <taxon>Bacillati</taxon>
        <taxon>Actinomycetota</taxon>
        <taxon>Actinomycetes</taxon>
        <taxon>Kitasatosporales</taxon>
        <taxon>Streptomycetaceae</taxon>
        <taxon>Streptomyces</taxon>
    </lineage>
</organism>
<feature type="compositionally biased region" description="Low complexity" evidence="2">
    <location>
        <begin position="1"/>
        <end position="15"/>
    </location>
</feature>
<keyword evidence="5" id="KW-1185">Reference proteome</keyword>
<evidence type="ECO:0000313" key="4">
    <source>
        <dbReference type="EMBL" id="KAA0931845.1"/>
    </source>
</evidence>
<dbReference type="SMART" id="SM01012">
    <property type="entry name" value="ANTAR"/>
    <property type="match status" value="1"/>
</dbReference>
<name>A0A5B0ATD6_9ACTN</name>
<feature type="domain" description="ANTAR" evidence="3">
    <location>
        <begin position="34"/>
        <end position="95"/>
    </location>
</feature>
<dbReference type="Pfam" id="PF03861">
    <property type="entry name" value="ANTAR"/>
    <property type="match status" value="1"/>
</dbReference>
<feature type="coiled-coil region" evidence="1">
    <location>
        <begin position="27"/>
        <end position="54"/>
    </location>
</feature>
<feature type="region of interest" description="Disordered" evidence="2">
    <location>
        <begin position="1"/>
        <end position="24"/>
    </location>
</feature>
<dbReference type="EMBL" id="VDFC01000046">
    <property type="protein sequence ID" value="KAA0931845.1"/>
    <property type="molecule type" value="Genomic_DNA"/>
</dbReference>
<gene>
    <name evidence="4" type="ORF">FGF04_23550</name>
</gene>
<dbReference type="Proteomes" id="UP000324965">
    <property type="component" value="Unassembled WGS sequence"/>
</dbReference>
<dbReference type="AlphaFoldDB" id="A0A5B0ATD6"/>
<dbReference type="SUPFAM" id="SSF52172">
    <property type="entry name" value="CheY-like"/>
    <property type="match status" value="1"/>
</dbReference>
<dbReference type="GO" id="GO:0003723">
    <property type="term" value="F:RNA binding"/>
    <property type="evidence" value="ECO:0007669"/>
    <property type="project" value="InterPro"/>
</dbReference>
<comment type="caution">
    <text evidence="4">The sequence shown here is derived from an EMBL/GenBank/DDBJ whole genome shotgun (WGS) entry which is preliminary data.</text>
</comment>
<evidence type="ECO:0000256" key="2">
    <source>
        <dbReference type="SAM" id="MobiDB-lite"/>
    </source>
</evidence>
<evidence type="ECO:0000313" key="5">
    <source>
        <dbReference type="Proteomes" id="UP000324965"/>
    </source>
</evidence>
<reference evidence="4 5" key="1">
    <citation type="submission" date="2019-05" db="EMBL/GenBank/DDBJ databases">
        <authorList>
            <person name="Hariharan J."/>
            <person name="Choudoir M.J."/>
            <person name="Diebold P."/>
            <person name="Panke-Buisse K."/>
            <person name="Buckley D.H."/>
        </authorList>
    </citation>
    <scope>NUCLEOTIDE SEQUENCE [LARGE SCALE GENOMIC DNA]</scope>
    <source>
        <strain evidence="4 5">SUN51</strain>
    </source>
</reference>
<dbReference type="InterPro" id="IPR036388">
    <property type="entry name" value="WH-like_DNA-bd_sf"/>
</dbReference>
<proteinExistence type="predicted"/>
<protein>
    <submittedName>
        <fullName evidence="4">ANTAR domain-containing protein</fullName>
    </submittedName>
</protein>
<dbReference type="OrthoDB" id="4258820at2"/>
<dbReference type="Gene3D" id="1.10.10.10">
    <property type="entry name" value="Winged helix-like DNA-binding domain superfamily/Winged helix DNA-binding domain"/>
    <property type="match status" value="1"/>
</dbReference>
<accession>A0A5B0ATD6</accession>
<dbReference type="InterPro" id="IPR011006">
    <property type="entry name" value="CheY-like_superfamily"/>
</dbReference>
<evidence type="ECO:0000259" key="3">
    <source>
        <dbReference type="PROSITE" id="PS50921"/>
    </source>
</evidence>
<dbReference type="InterPro" id="IPR005561">
    <property type="entry name" value="ANTAR"/>
</dbReference>